<keyword evidence="3" id="KW-1185">Reference proteome</keyword>
<dbReference type="GO" id="GO:0008761">
    <property type="term" value="F:UDP-N-acetylglucosamine 2-epimerase activity"/>
    <property type="evidence" value="ECO:0007669"/>
    <property type="project" value="UniProtKB-EC"/>
</dbReference>
<dbReference type="InterPro" id="IPR003331">
    <property type="entry name" value="UDP_GlcNAc_Epimerase_2_dom"/>
</dbReference>
<evidence type="ECO:0000313" key="3">
    <source>
        <dbReference type="Proteomes" id="UP000294299"/>
    </source>
</evidence>
<dbReference type="AlphaFoldDB" id="A0A484IHD6"/>
<evidence type="ECO:0000259" key="1">
    <source>
        <dbReference type="Pfam" id="PF02350"/>
    </source>
</evidence>
<protein>
    <submittedName>
        <fullName evidence="2">UDP-N-acetylglucosamine 2-epimerase</fullName>
        <ecNumber evidence="2">5.1.3.14</ecNumber>
    </submittedName>
</protein>
<reference evidence="2 3" key="1">
    <citation type="submission" date="2019-02" db="EMBL/GenBank/DDBJ databases">
        <authorList>
            <person name="Lehtovirta-Morley E L."/>
        </authorList>
    </citation>
    <scope>NUCLEOTIDE SEQUENCE [LARGE SCALE GENOMIC DNA]</scope>
    <source>
        <strain evidence="2">NFRAN1</strain>
    </source>
</reference>
<dbReference type="Pfam" id="PF02350">
    <property type="entry name" value="Epimerase_2"/>
    <property type="match status" value="1"/>
</dbReference>
<dbReference type="PANTHER" id="PTHR43174">
    <property type="entry name" value="UDP-N-ACETYLGLUCOSAMINE 2-EPIMERASE"/>
    <property type="match status" value="1"/>
</dbReference>
<dbReference type="GeneID" id="39422208"/>
<dbReference type="Proteomes" id="UP000294299">
    <property type="component" value="Chromosome NFRAN"/>
</dbReference>
<keyword evidence="2" id="KW-0413">Isomerase</keyword>
<dbReference type="PANTHER" id="PTHR43174:SF1">
    <property type="entry name" value="UDP-N-ACETYLGLUCOSAMINE 2-EPIMERASE"/>
    <property type="match status" value="1"/>
</dbReference>
<dbReference type="InterPro" id="IPR029767">
    <property type="entry name" value="WecB-like"/>
</dbReference>
<name>A0A484IHD6_9ARCH</name>
<dbReference type="SUPFAM" id="SSF53756">
    <property type="entry name" value="UDP-Glycosyltransferase/glycogen phosphorylase"/>
    <property type="match status" value="1"/>
</dbReference>
<feature type="domain" description="UDP-N-acetylglucosamine 2-epimerase" evidence="1">
    <location>
        <begin position="228"/>
        <end position="482"/>
    </location>
</feature>
<dbReference type="KEGG" id="nfn:NFRAN_3114"/>
<dbReference type="Gene3D" id="3.40.50.2000">
    <property type="entry name" value="Glycogen Phosphorylase B"/>
    <property type="match status" value="3"/>
</dbReference>
<dbReference type="RefSeq" id="WP_134485383.1">
    <property type="nucleotide sequence ID" value="NZ_LR216287.1"/>
</dbReference>
<sequence>MKFLRDELDIRKSRKTEHIGKNQYDVKIDLSNLQEINVGKKSLPILVNRKNLESIFSNSYLYDKALAIVIGTKPDFYKQAPLLIEAKRQGLPSFIISTGQHYDNLLGYGIKEFDLYESIICDLQIRGDLIQKSSDLMLKFGYFGRYLKNRMHGKGILPIVHGDTLVAGVATLSWVFGLGQKVGQNESGLRSMSPVSIVDIKANRVPSYDTIEKFVTDQLSVKWFLTREEPFPEQIDTWICSSGTKFFFAPTKLNKEHLIREGYPDEDINVVGNSVVDAIDLKRKTKIRKSIFESYPQLESGDWIRMDIHRRENLTNHRFNAIMGGLVDLIQKTRFKIVLVLLNGTISALNRYNLYTKLLELEKTYPDKFLITNLWKEYGNVVEFLDSGKCWAEITDSGSMQEELLYFRNVCSFTVRFNTDRPETIFDAKGNVLVPPINRYWLPRIVSAVYEKREDLGFDFRKKKKIYGQPGQVSKKIIRILKKEFERKESNFFPWLHQRLHYWQEVEDFDYL</sequence>
<evidence type="ECO:0000313" key="2">
    <source>
        <dbReference type="EMBL" id="VFJ15432.1"/>
    </source>
</evidence>
<accession>A0A484IHD6</accession>
<organism evidence="2 3">
    <name type="scientific">Candidatus Nitrosocosmicus franklandianus</name>
    <dbReference type="NCBI Taxonomy" id="1798806"/>
    <lineage>
        <taxon>Archaea</taxon>
        <taxon>Nitrososphaerota</taxon>
        <taxon>Nitrososphaeria</taxon>
        <taxon>Nitrososphaerales</taxon>
        <taxon>Nitrososphaeraceae</taxon>
        <taxon>Candidatus Nitrosocosmicus</taxon>
    </lineage>
</organism>
<proteinExistence type="predicted"/>
<dbReference type="EMBL" id="LR216287">
    <property type="protein sequence ID" value="VFJ15432.1"/>
    <property type="molecule type" value="Genomic_DNA"/>
</dbReference>
<dbReference type="EC" id="5.1.3.14" evidence="2"/>
<gene>
    <name evidence="2" type="primary">mnaA</name>
    <name evidence="2" type="ORF">NFRAN_3114</name>
</gene>
<dbReference type="OrthoDB" id="7018at2157"/>